<dbReference type="UniPathway" id="UPA00074">
    <property type="reaction ID" value="UER00128"/>
</dbReference>
<comment type="catalytic activity">
    <reaction evidence="6">
        <text>N(2)-formyl-N(1)-(5-phospho-beta-D-ribosyl)glycinamide + L-glutamine + ATP + H2O = 2-formamido-N(1)-(5-O-phospho-beta-D-ribosyl)acetamidine + L-glutamate + ADP + phosphate + H(+)</text>
        <dbReference type="Rhea" id="RHEA:17129"/>
        <dbReference type="ChEBI" id="CHEBI:15377"/>
        <dbReference type="ChEBI" id="CHEBI:15378"/>
        <dbReference type="ChEBI" id="CHEBI:29985"/>
        <dbReference type="ChEBI" id="CHEBI:30616"/>
        <dbReference type="ChEBI" id="CHEBI:43474"/>
        <dbReference type="ChEBI" id="CHEBI:58359"/>
        <dbReference type="ChEBI" id="CHEBI:147286"/>
        <dbReference type="ChEBI" id="CHEBI:147287"/>
        <dbReference type="ChEBI" id="CHEBI:456216"/>
        <dbReference type="EC" id="6.3.5.3"/>
    </reaction>
</comment>
<dbReference type="Pfam" id="PF02700">
    <property type="entry name" value="PurS"/>
    <property type="match status" value="1"/>
</dbReference>
<dbReference type="EMBL" id="FYEH01000006">
    <property type="protein sequence ID" value="SNB67855.1"/>
    <property type="molecule type" value="Genomic_DNA"/>
</dbReference>
<keyword evidence="4 6" id="KW-0658">Purine biosynthesis</keyword>
<evidence type="ECO:0000256" key="3">
    <source>
        <dbReference type="ARBA" id="ARBA00022741"/>
    </source>
</evidence>
<dbReference type="Proteomes" id="UP000197065">
    <property type="component" value="Unassembled WGS sequence"/>
</dbReference>
<comment type="function">
    <text evidence="6">Part of the phosphoribosylformylglycinamidine synthase complex involved in the purines biosynthetic pathway. Catalyzes the ATP-dependent conversion of formylglycinamide ribonucleotide (FGAR) and glutamine to yield formylglycinamidine ribonucleotide (FGAM) and glutamate. The FGAM synthase complex is composed of three subunits. PurQ produces an ammonia molecule by converting glutamine to glutamate. PurL transfers the ammonia molecule to FGAR to form FGAM in an ATP-dependent manner. PurS interacts with PurQ and PurL and is thought to assist in the transfer of the ammonia molecule from PurQ to PurL.</text>
</comment>
<comment type="subunit">
    <text evidence="6">Part of the FGAM synthase complex composed of 1 PurL, 1 PurQ and 2 PurS subunits.</text>
</comment>
<evidence type="ECO:0000256" key="2">
    <source>
        <dbReference type="ARBA" id="ARBA00022598"/>
    </source>
</evidence>
<comment type="subcellular location">
    <subcellularLocation>
        <location evidence="6">Cytoplasm</location>
    </subcellularLocation>
</comment>
<dbReference type="InterPro" id="IPR036604">
    <property type="entry name" value="PurS-like_sf"/>
</dbReference>
<dbReference type="Gene3D" id="3.30.1280.10">
    <property type="entry name" value="Phosphoribosylformylglycinamidine synthase subunit PurS"/>
    <property type="match status" value="1"/>
</dbReference>
<dbReference type="SUPFAM" id="SSF82697">
    <property type="entry name" value="PurS-like"/>
    <property type="match status" value="1"/>
</dbReference>
<dbReference type="AlphaFoldDB" id="A0A212R6V9"/>
<dbReference type="GO" id="GO:0005524">
    <property type="term" value="F:ATP binding"/>
    <property type="evidence" value="ECO:0007669"/>
    <property type="project" value="UniProtKB-UniRule"/>
</dbReference>
<dbReference type="NCBIfam" id="NF004630">
    <property type="entry name" value="PRK05974.1"/>
    <property type="match status" value="1"/>
</dbReference>
<keyword evidence="1 6" id="KW-0963">Cytoplasm</keyword>
<protein>
    <recommendedName>
        <fullName evidence="6">Phosphoribosylformylglycinamidine synthase subunit PurS</fullName>
        <shortName evidence="6">FGAM synthase</shortName>
        <ecNumber evidence="6">6.3.5.3</ecNumber>
    </recommendedName>
    <alternativeName>
        <fullName evidence="6">Formylglycinamide ribonucleotide amidotransferase subunit III</fullName>
        <shortName evidence="6">FGAR amidotransferase III</shortName>
        <shortName evidence="6">FGAR-AT III</shortName>
    </alternativeName>
    <alternativeName>
        <fullName evidence="6">Phosphoribosylformylglycinamidine synthase subunit III</fullName>
    </alternativeName>
</protein>
<keyword evidence="2 6" id="KW-0436">Ligase</keyword>
<reference evidence="7 8" key="1">
    <citation type="submission" date="2017-06" db="EMBL/GenBank/DDBJ databases">
        <authorList>
            <person name="Kim H.J."/>
            <person name="Triplett B.A."/>
        </authorList>
    </citation>
    <scope>NUCLEOTIDE SEQUENCE [LARGE SCALE GENOMIC DNA]</scope>
    <source>
        <strain evidence="7 8">B29T1</strain>
    </source>
</reference>
<dbReference type="HAMAP" id="MF_01926">
    <property type="entry name" value="PurS"/>
    <property type="match status" value="1"/>
</dbReference>
<dbReference type="GO" id="GO:0006189">
    <property type="term" value="P:'de novo' IMP biosynthetic process"/>
    <property type="evidence" value="ECO:0007669"/>
    <property type="project" value="UniProtKB-UniRule"/>
</dbReference>
<evidence type="ECO:0000256" key="6">
    <source>
        <dbReference type="HAMAP-Rule" id="MF_01926"/>
    </source>
</evidence>
<evidence type="ECO:0000256" key="1">
    <source>
        <dbReference type="ARBA" id="ARBA00022490"/>
    </source>
</evidence>
<evidence type="ECO:0000256" key="4">
    <source>
        <dbReference type="ARBA" id="ARBA00022755"/>
    </source>
</evidence>
<dbReference type="EC" id="6.3.5.3" evidence="6"/>
<gene>
    <name evidence="6" type="primary">purS</name>
    <name evidence="7" type="ORF">SAMN07250955_10674</name>
</gene>
<dbReference type="RefSeq" id="WP_088561384.1">
    <property type="nucleotide sequence ID" value="NZ_FYEH01000006.1"/>
</dbReference>
<comment type="similarity">
    <text evidence="6">Belongs to the PurS family.</text>
</comment>
<evidence type="ECO:0000313" key="8">
    <source>
        <dbReference type="Proteomes" id="UP000197065"/>
    </source>
</evidence>
<dbReference type="PANTHER" id="PTHR34696">
    <property type="entry name" value="PHOSPHORIBOSYLFORMYLGLYCINAMIDINE SYNTHASE SUBUNIT PURS"/>
    <property type="match status" value="1"/>
</dbReference>
<dbReference type="GO" id="GO:0005737">
    <property type="term" value="C:cytoplasm"/>
    <property type="evidence" value="ECO:0007669"/>
    <property type="project" value="UniProtKB-SubCell"/>
</dbReference>
<comment type="pathway">
    <text evidence="6">Purine metabolism; IMP biosynthesis via de novo pathway; 5-amino-1-(5-phospho-D-ribosyl)imidazole from N(2)-formyl-N(1)-(5-phospho-D-ribosyl)glycinamide: step 1/2.</text>
</comment>
<keyword evidence="5 6" id="KW-0067">ATP-binding</keyword>
<dbReference type="GO" id="GO:0004642">
    <property type="term" value="F:phosphoribosylformylglycinamidine synthase activity"/>
    <property type="evidence" value="ECO:0007669"/>
    <property type="project" value="UniProtKB-UniRule"/>
</dbReference>
<dbReference type="OrthoDB" id="9799101at2"/>
<evidence type="ECO:0000256" key="5">
    <source>
        <dbReference type="ARBA" id="ARBA00022840"/>
    </source>
</evidence>
<organism evidence="7 8">
    <name type="scientific">Arboricoccus pini</name>
    <dbReference type="NCBI Taxonomy" id="1963835"/>
    <lineage>
        <taxon>Bacteria</taxon>
        <taxon>Pseudomonadati</taxon>
        <taxon>Pseudomonadota</taxon>
        <taxon>Alphaproteobacteria</taxon>
        <taxon>Geminicoccales</taxon>
        <taxon>Geminicoccaceae</taxon>
        <taxon>Arboricoccus</taxon>
    </lineage>
</organism>
<dbReference type="InterPro" id="IPR003850">
    <property type="entry name" value="PurS"/>
</dbReference>
<proteinExistence type="inferred from homology"/>
<sequence length="79" mass="8469">MRVKVAIGLRPGVLDPEAVAIERSLKGLGFPDVANVKRQKIIELDVGAPDREAALTAARAMCEKLLANPVIESYTIDIA</sequence>
<keyword evidence="3 6" id="KW-0547">Nucleotide-binding</keyword>
<name>A0A212R6V9_9PROT</name>
<dbReference type="NCBIfam" id="TIGR00302">
    <property type="entry name" value="phosphoribosylformylglycinamidine synthase subunit PurS"/>
    <property type="match status" value="1"/>
</dbReference>
<evidence type="ECO:0000313" key="7">
    <source>
        <dbReference type="EMBL" id="SNB67855.1"/>
    </source>
</evidence>
<accession>A0A212R6V9</accession>
<keyword evidence="8" id="KW-1185">Reference proteome</keyword>
<dbReference type="PANTHER" id="PTHR34696:SF1">
    <property type="entry name" value="PHOSPHORIBOSYLFORMYLGLYCINAMIDINE SYNTHASE SUBUNIT PURS"/>
    <property type="match status" value="1"/>
</dbReference>